<proteinExistence type="predicted"/>
<reference evidence="1" key="2">
    <citation type="submission" date="2021-05" db="EMBL/GenBank/DDBJ databases">
        <title>Protein family content uncovers lineage relationships and bacterial pathway maintenance mechanisms in DPANN archaea.</title>
        <authorList>
            <person name="Castelle C.J."/>
            <person name="Meheust R."/>
            <person name="Jaffe A.L."/>
            <person name="Seitz K."/>
            <person name="Gong X."/>
            <person name="Baker B.J."/>
            <person name="Banfield J.F."/>
        </authorList>
    </citation>
    <scope>NUCLEOTIDE SEQUENCE</scope>
    <source>
        <strain evidence="1">RIFCSPHIGHO2_01_FULL_AR10_44_11</strain>
    </source>
</reference>
<gene>
    <name evidence="1" type="ORF">J4415_01820</name>
</gene>
<evidence type="ECO:0000313" key="2">
    <source>
        <dbReference type="Proteomes" id="UP000677687"/>
    </source>
</evidence>
<accession>A0A8T4KUY9</accession>
<name>A0A8T4KUY9_9ARCH</name>
<dbReference type="AlphaFoldDB" id="A0A8T4KUY9"/>
<evidence type="ECO:0000313" key="1">
    <source>
        <dbReference type="EMBL" id="MBS3057342.1"/>
    </source>
</evidence>
<protein>
    <submittedName>
        <fullName evidence="1">Uncharacterized protein</fullName>
    </submittedName>
</protein>
<dbReference type="Proteomes" id="UP000677687">
    <property type="component" value="Unassembled WGS sequence"/>
</dbReference>
<dbReference type="EMBL" id="JAGVWD010000023">
    <property type="protein sequence ID" value="MBS3057342.1"/>
    <property type="molecule type" value="Genomic_DNA"/>
</dbReference>
<comment type="caution">
    <text evidence="1">The sequence shown here is derived from an EMBL/GenBank/DDBJ whole genome shotgun (WGS) entry which is preliminary data.</text>
</comment>
<sequence length="60" mass="6858">MQKKEKKIPKVQEKGPERVYASGELFKEQALPPSISAKIGRYAEKEKLSKKEIEELTAKI</sequence>
<reference evidence="1" key="1">
    <citation type="submission" date="2021-03" db="EMBL/GenBank/DDBJ databases">
        <authorList>
            <person name="Jaffe A."/>
        </authorList>
    </citation>
    <scope>NUCLEOTIDE SEQUENCE</scope>
    <source>
        <strain evidence="1">RIFCSPHIGHO2_01_FULL_AR10_44_11</strain>
    </source>
</reference>
<organism evidence="1 2">
    <name type="scientific">Candidatus Iainarchaeum sp</name>
    <dbReference type="NCBI Taxonomy" id="3101447"/>
    <lineage>
        <taxon>Archaea</taxon>
        <taxon>Candidatus Iainarchaeota</taxon>
        <taxon>Candidatus Iainarchaeia</taxon>
        <taxon>Candidatus Iainarchaeales</taxon>
        <taxon>Candidatus Iainarchaeaceae</taxon>
        <taxon>Candidatus Iainarchaeum</taxon>
    </lineage>
</organism>